<dbReference type="STRING" id="767817.Desgi_2378"/>
<dbReference type="InterPro" id="IPR006674">
    <property type="entry name" value="HD_domain"/>
</dbReference>
<evidence type="ECO:0000313" key="2">
    <source>
        <dbReference type="EMBL" id="AGL01793.1"/>
    </source>
</evidence>
<dbReference type="AlphaFoldDB" id="R4KF28"/>
<reference evidence="2 3" key="1">
    <citation type="submission" date="2012-01" db="EMBL/GenBank/DDBJ databases">
        <title>Complete sequence of Desulfotomaculum gibsoniae DSM 7213.</title>
        <authorList>
            <consortium name="US DOE Joint Genome Institute"/>
            <person name="Lucas S."/>
            <person name="Han J."/>
            <person name="Lapidus A."/>
            <person name="Cheng J.-F."/>
            <person name="Goodwin L."/>
            <person name="Pitluck S."/>
            <person name="Peters L."/>
            <person name="Ovchinnikova G."/>
            <person name="Teshima H."/>
            <person name="Detter J.C."/>
            <person name="Han C."/>
            <person name="Tapia R."/>
            <person name="Land M."/>
            <person name="Hauser L."/>
            <person name="Kyrpides N."/>
            <person name="Ivanova N."/>
            <person name="Pagani I."/>
            <person name="Parshina S."/>
            <person name="Plugge C."/>
            <person name="Muyzer G."/>
            <person name="Kuever J."/>
            <person name="Ivanova A."/>
            <person name="Nazina T."/>
            <person name="Klenk H.-P."/>
            <person name="Brambilla E."/>
            <person name="Spring S."/>
            <person name="Stams A.F."/>
            <person name="Woyke T."/>
        </authorList>
    </citation>
    <scope>NUCLEOTIDE SEQUENCE [LARGE SCALE GENOMIC DNA]</scope>
    <source>
        <strain evidence="2 3">DSM 7213</strain>
    </source>
</reference>
<feature type="domain" description="HD" evidence="1">
    <location>
        <begin position="24"/>
        <end position="116"/>
    </location>
</feature>
<dbReference type="HOGENOM" id="CLU_110721_0_0_9"/>
<evidence type="ECO:0000313" key="3">
    <source>
        <dbReference type="Proteomes" id="UP000013520"/>
    </source>
</evidence>
<keyword evidence="3" id="KW-1185">Reference proteome</keyword>
<evidence type="ECO:0000259" key="1">
    <source>
        <dbReference type="Pfam" id="PF01966"/>
    </source>
</evidence>
<dbReference type="KEGG" id="dgi:Desgi_2378"/>
<organism evidence="2 3">
    <name type="scientific">Desulfoscipio gibsoniae DSM 7213</name>
    <dbReference type="NCBI Taxonomy" id="767817"/>
    <lineage>
        <taxon>Bacteria</taxon>
        <taxon>Bacillati</taxon>
        <taxon>Bacillota</taxon>
        <taxon>Clostridia</taxon>
        <taxon>Eubacteriales</taxon>
        <taxon>Desulfallaceae</taxon>
        <taxon>Desulfoscipio</taxon>
    </lineage>
</organism>
<dbReference type="Proteomes" id="UP000013520">
    <property type="component" value="Chromosome"/>
</dbReference>
<sequence>MLVLNIHSEVIKKMILYFDGDVKRINHALKVYAFAKSIGELEGISQEELNLLKVAAILHDIGIKESEKKYSSSSGKYQQLEGPSVACNILEEFNLSKSFIDRVSYLIGNHHTYSKIDAIDFQILVEADFIVNIFEDNIGRDQIKAIKRKIFKTSTGTCFLDSLYCVQRGL</sequence>
<name>R4KF28_9FIRM</name>
<proteinExistence type="predicted"/>
<dbReference type="EMBL" id="CP003273">
    <property type="protein sequence ID" value="AGL01793.1"/>
    <property type="molecule type" value="Genomic_DNA"/>
</dbReference>
<dbReference type="eggNOG" id="COG1418">
    <property type="taxonomic scope" value="Bacteria"/>
</dbReference>
<protein>
    <submittedName>
        <fullName evidence="2">Response regulator containing a CheY-like receiver domain and an HD-GYP domain</fullName>
    </submittedName>
</protein>
<dbReference type="SUPFAM" id="SSF109604">
    <property type="entry name" value="HD-domain/PDEase-like"/>
    <property type="match status" value="1"/>
</dbReference>
<gene>
    <name evidence="2" type="ORF">Desgi_2378</name>
</gene>
<dbReference type="Gene3D" id="1.10.3210.10">
    <property type="entry name" value="Hypothetical protein af1432"/>
    <property type="match status" value="1"/>
</dbReference>
<dbReference type="InterPro" id="IPR003607">
    <property type="entry name" value="HD/PDEase_dom"/>
</dbReference>
<dbReference type="CDD" id="cd00077">
    <property type="entry name" value="HDc"/>
    <property type="match status" value="1"/>
</dbReference>
<dbReference type="Pfam" id="PF01966">
    <property type="entry name" value="HD"/>
    <property type="match status" value="1"/>
</dbReference>
<accession>R4KF28</accession>